<dbReference type="EMBL" id="CP094984">
    <property type="protein sequence ID" value="UON92259.1"/>
    <property type="molecule type" value="Genomic_DNA"/>
</dbReference>
<dbReference type="RefSeq" id="WP_227905891.1">
    <property type="nucleotide sequence ID" value="NZ_CP094984.1"/>
</dbReference>
<dbReference type="AlphaFoldDB" id="A0A9X1MAW2"/>
<evidence type="ECO:0000313" key="3">
    <source>
        <dbReference type="Proteomes" id="UP000829758"/>
    </source>
</evidence>
<name>A0A9X1MAW2_9MICC</name>
<gene>
    <name evidence="1" type="ORF">LJ755_15945</name>
    <name evidence="2" type="ORF">MUK71_00945</name>
</gene>
<accession>A0A9X1MAW2</accession>
<evidence type="ECO:0000313" key="2">
    <source>
        <dbReference type="EMBL" id="UON92259.1"/>
    </source>
</evidence>
<dbReference type="Proteomes" id="UP000829758">
    <property type="component" value="Chromosome"/>
</dbReference>
<sequence length="102" mass="11708">MRSETGHGLTAFREAGVDEYVIVVETGYKEASAAHRVSFTEPMPRREAETMFLEIMDGRHEELLPFRTNRFILEVSHTEFVQVQQNMGGSVVLDRVTLTRKH</sequence>
<organism evidence="1 4">
    <name type="scientific">Arthrobacter zhangbolii</name>
    <dbReference type="NCBI Taxonomy" id="2886936"/>
    <lineage>
        <taxon>Bacteria</taxon>
        <taxon>Bacillati</taxon>
        <taxon>Actinomycetota</taxon>
        <taxon>Actinomycetes</taxon>
        <taxon>Micrococcales</taxon>
        <taxon>Micrococcaceae</taxon>
        <taxon>Arthrobacter</taxon>
    </lineage>
</organism>
<dbReference type="EMBL" id="JAJFZT010000013">
    <property type="protein sequence ID" value="MCC3274216.1"/>
    <property type="molecule type" value="Genomic_DNA"/>
</dbReference>
<reference evidence="1" key="1">
    <citation type="submission" date="2021-10" db="EMBL/GenBank/DDBJ databases">
        <title>Novel species in genus Arthrobacter.</title>
        <authorList>
            <person name="Liu Y."/>
        </authorList>
    </citation>
    <scope>NUCLEOTIDE SEQUENCE</scope>
    <source>
        <strain evidence="1">Zg-Y462</strain>
        <strain evidence="3">zg-Y462</strain>
    </source>
</reference>
<protein>
    <submittedName>
        <fullName evidence="1">Uncharacterized protein</fullName>
    </submittedName>
</protein>
<proteinExistence type="predicted"/>
<keyword evidence="3" id="KW-1185">Reference proteome</keyword>
<evidence type="ECO:0000313" key="4">
    <source>
        <dbReference type="Proteomes" id="UP001155145"/>
    </source>
</evidence>
<dbReference type="Proteomes" id="UP001155145">
    <property type="component" value="Unassembled WGS sequence"/>
</dbReference>
<evidence type="ECO:0000313" key="1">
    <source>
        <dbReference type="EMBL" id="MCC3274216.1"/>
    </source>
</evidence>